<evidence type="ECO:0000313" key="1">
    <source>
        <dbReference type="EMBL" id="MBW0517293.1"/>
    </source>
</evidence>
<keyword evidence="2" id="KW-1185">Reference proteome</keyword>
<dbReference type="Proteomes" id="UP000765509">
    <property type="component" value="Unassembled WGS sequence"/>
</dbReference>
<evidence type="ECO:0000313" key="2">
    <source>
        <dbReference type="Proteomes" id="UP000765509"/>
    </source>
</evidence>
<name>A0A9Q3EAJ6_9BASI</name>
<dbReference type="AlphaFoldDB" id="A0A9Q3EAJ6"/>
<comment type="caution">
    <text evidence="1">The sequence shown here is derived from an EMBL/GenBank/DDBJ whole genome shotgun (WGS) entry which is preliminary data.</text>
</comment>
<accession>A0A9Q3EAJ6</accession>
<gene>
    <name evidence="1" type="ORF">O181_057008</name>
</gene>
<reference evidence="1" key="1">
    <citation type="submission" date="2021-03" db="EMBL/GenBank/DDBJ databases">
        <title>Draft genome sequence of rust myrtle Austropuccinia psidii MF-1, a brazilian biotype.</title>
        <authorList>
            <person name="Quecine M.C."/>
            <person name="Pachon D.M.R."/>
            <person name="Bonatelli M.L."/>
            <person name="Correr F.H."/>
            <person name="Franceschini L.M."/>
            <person name="Leite T.F."/>
            <person name="Margarido G.R.A."/>
            <person name="Almeida C.A."/>
            <person name="Ferrarezi J.A."/>
            <person name="Labate C.A."/>
        </authorList>
    </citation>
    <scope>NUCLEOTIDE SEQUENCE</scope>
    <source>
        <strain evidence="1">MF-1</strain>
    </source>
</reference>
<organism evidence="1 2">
    <name type="scientific">Austropuccinia psidii MF-1</name>
    <dbReference type="NCBI Taxonomy" id="1389203"/>
    <lineage>
        <taxon>Eukaryota</taxon>
        <taxon>Fungi</taxon>
        <taxon>Dikarya</taxon>
        <taxon>Basidiomycota</taxon>
        <taxon>Pucciniomycotina</taxon>
        <taxon>Pucciniomycetes</taxon>
        <taxon>Pucciniales</taxon>
        <taxon>Sphaerophragmiaceae</taxon>
        <taxon>Austropuccinia</taxon>
    </lineage>
</organism>
<protein>
    <submittedName>
        <fullName evidence="1">Uncharacterized protein</fullName>
    </submittedName>
</protein>
<sequence>MLLHSFRRDMSSHDFGFAADFFISFFPFTTGELEDFVLVIPQTNRLRKLVWEWITTNGPYPTISPSPPALGDPLSAPASYPHQCKPIPAASLAFYSLLNGKVYPRLFHP</sequence>
<dbReference type="EMBL" id="AVOT02025821">
    <property type="protein sequence ID" value="MBW0517293.1"/>
    <property type="molecule type" value="Genomic_DNA"/>
</dbReference>
<proteinExistence type="predicted"/>